<reference evidence="3 4" key="1">
    <citation type="submission" date="2018-10" db="EMBL/GenBank/DDBJ databases">
        <title>Ulvibacterium marinum gen. nov., sp. nov., a novel marine bacterium of the family Flavobacteriaceae, isolated from a culture of the green alga Ulva prolifera.</title>
        <authorList>
            <person name="Zhang Z."/>
        </authorList>
    </citation>
    <scope>NUCLEOTIDE SEQUENCE [LARGE SCALE GENOMIC DNA]</scope>
    <source>
        <strain evidence="3 4">CCMM003</strain>
    </source>
</reference>
<sequence length="126" mass="14609">MGMISYNGLKRFTITEYGHEVPNFKSWQDYLDFQSKLKERELNKQKFDFQISRFQAKSKYLPYILSLLSLIVAVLAYIKSLDRQDSTQSMPDSTERTKDSISISTPTRTTDSTHISKTPVDSLKKD</sequence>
<organism evidence="3 4">
    <name type="scientific">Ulvibacterium marinum</name>
    <dbReference type="NCBI Taxonomy" id="2419782"/>
    <lineage>
        <taxon>Bacteria</taxon>
        <taxon>Pseudomonadati</taxon>
        <taxon>Bacteroidota</taxon>
        <taxon>Flavobacteriia</taxon>
        <taxon>Flavobacteriales</taxon>
        <taxon>Flavobacteriaceae</taxon>
        <taxon>Ulvibacterium</taxon>
    </lineage>
</organism>
<feature type="compositionally biased region" description="Polar residues" evidence="1">
    <location>
        <begin position="100"/>
        <end position="116"/>
    </location>
</feature>
<feature type="transmembrane region" description="Helical" evidence="2">
    <location>
        <begin position="60"/>
        <end position="78"/>
    </location>
</feature>
<accession>A0A3B0C836</accession>
<keyword evidence="2" id="KW-0812">Transmembrane</keyword>
<evidence type="ECO:0000256" key="2">
    <source>
        <dbReference type="SAM" id="Phobius"/>
    </source>
</evidence>
<keyword evidence="2" id="KW-1133">Transmembrane helix</keyword>
<gene>
    <name evidence="3" type="ORF">D7Z94_12155</name>
</gene>
<dbReference type="AlphaFoldDB" id="A0A3B0C836"/>
<comment type="caution">
    <text evidence="3">The sequence shown here is derived from an EMBL/GenBank/DDBJ whole genome shotgun (WGS) entry which is preliminary data.</text>
</comment>
<protein>
    <submittedName>
        <fullName evidence="3">Uncharacterized protein</fullName>
    </submittedName>
</protein>
<name>A0A3B0C836_9FLAO</name>
<evidence type="ECO:0000256" key="1">
    <source>
        <dbReference type="SAM" id="MobiDB-lite"/>
    </source>
</evidence>
<keyword evidence="2" id="KW-0472">Membrane</keyword>
<keyword evidence="4" id="KW-1185">Reference proteome</keyword>
<proteinExistence type="predicted"/>
<evidence type="ECO:0000313" key="4">
    <source>
        <dbReference type="Proteomes" id="UP000276603"/>
    </source>
</evidence>
<feature type="region of interest" description="Disordered" evidence="1">
    <location>
        <begin position="83"/>
        <end position="126"/>
    </location>
</feature>
<dbReference type="EMBL" id="RBCJ01000002">
    <property type="protein sequence ID" value="RKN81650.1"/>
    <property type="molecule type" value="Genomic_DNA"/>
</dbReference>
<dbReference type="Proteomes" id="UP000276603">
    <property type="component" value="Unassembled WGS sequence"/>
</dbReference>
<evidence type="ECO:0000313" key="3">
    <source>
        <dbReference type="EMBL" id="RKN81650.1"/>
    </source>
</evidence>